<evidence type="ECO:0000313" key="2">
    <source>
        <dbReference type="Proteomes" id="UP000199221"/>
    </source>
</evidence>
<protein>
    <submittedName>
        <fullName evidence="1">Uncharacterized protein</fullName>
    </submittedName>
</protein>
<evidence type="ECO:0000313" key="1">
    <source>
        <dbReference type="EMBL" id="SEQ86458.1"/>
    </source>
</evidence>
<sequence length="192" mass="21197">MPMPWRSPCNASSCSRDRLRPWLLFTKGCHGENCRMYLSASDTLRTARSLSVSTSNWLSLDVMTHALELAGCTIDALLAASASRPRSAVSRQAAPSLCGAFVSDPSCNFGACDYTVFGMNPTFTDRHLWEVKWAHTLDTGHIDSILIRRRTPLVKGVDATLRAEVVFCFAGVELIKRERLFSLGNRDVAQVS</sequence>
<dbReference type="Proteomes" id="UP000199221">
    <property type="component" value="Unassembled WGS sequence"/>
</dbReference>
<proteinExistence type="predicted"/>
<reference evidence="1 2" key="1">
    <citation type="submission" date="2016-10" db="EMBL/GenBank/DDBJ databases">
        <authorList>
            <person name="de Groot N.N."/>
        </authorList>
    </citation>
    <scope>NUCLEOTIDE SEQUENCE [LARGE SCALE GENOMIC DNA]</scope>
    <source>
        <strain evidence="1 2">LMG 27941</strain>
    </source>
</reference>
<organism evidence="1 2">
    <name type="scientific">Pseudomonas soli</name>
    <dbReference type="NCBI Taxonomy" id="1306993"/>
    <lineage>
        <taxon>Bacteria</taxon>
        <taxon>Pseudomonadati</taxon>
        <taxon>Pseudomonadota</taxon>
        <taxon>Gammaproteobacteria</taxon>
        <taxon>Pseudomonadales</taxon>
        <taxon>Pseudomonadaceae</taxon>
        <taxon>Pseudomonas</taxon>
    </lineage>
</organism>
<dbReference type="EMBL" id="FOEQ01000004">
    <property type="protein sequence ID" value="SEQ86458.1"/>
    <property type="molecule type" value="Genomic_DNA"/>
</dbReference>
<gene>
    <name evidence="1" type="ORF">SAMN05216230_104116</name>
</gene>
<dbReference type="AlphaFoldDB" id="A0A1H9JI79"/>
<name>A0A1H9JI79_9PSED</name>
<accession>A0A1H9JI79</accession>